<gene>
    <name evidence="9" type="ORF">Fcan01_18092</name>
</gene>
<evidence type="ECO:0000256" key="4">
    <source>
        <dbReference type="ARBA" id="ARBA00022827"/>
    </source>
</evidence>
<keyword evidence="7" id="KW-0676">Redox-active center</keyword>
<evidence type="ECO:0000256" key="5">
    <source>
        <dbReference type="ARBA" id="ARBA00023002"/>
    </source>
</evidence>
<keyword evidence="10" id="KW-1185">Reference proteome</keyword>
<comment type="similarity">
    <text evidence="2">Belongs to the class-I pyridine nucleotide-disulfide oxidoreductase family.</text>
</comment>
<organism evidence="9 10">
    <name type="scientific">Folsomia candida</name>
    <name type="common">Springtail</name>
    <dbReference type="NCBI Taxonomy" id="158441"/>
    <lineage>
        <taxon>Eukaryota</taxon>
        <taxon>Metazoa</taxon>
        <taxon>Ecdysozoa</taxon>
        <taxon>Arthropoda</taxon>
        <taxon>Hexapoda</taxon>
        <taxon>Collembola</taxon>
        <taxon>Entomobryomorpha</taxon>
        <taxon>Isotomoidea</taxon>
        <taxon>Isotomidae</taxon>
        <taxon>Proisotominae</taxon>
        <taxon>Folsomia</taxon>
    </lineage>
</organism>
<dbReference type="FunFam" id="3.50.50.60:FF:000012">
    <property type="entry name" value="Thioredoxin reductase 1, cytoplasmic"/>
    <property type="match status" value="1"/>
</dbReference>
<evidence type="ECO:0000256" key="3">
    <source>
        <dbReference type="ARBA" id="ARBA00022630"/>
    </source>
</evidence>
<evidence type="ECO:0000259" key="8">
    <source>
        <dbReference type="Pfam" id="PF07992"/>
    </source>
</evidence>
<proteinExistence type="inferred from homology"/>
<keyword evidence="6" id="KW-1015">Disulfide bond</keyword>
<sequence>MLLFRQFSTFSSKVILTSSTTTTTCNLPLLQAQQKLLVVTKSTMSSSSPTKGSKYDYDLIVIGGGSGELAASKEAAALGAKVALLDFVPESPQGTTWASLVGENISDANSYGWTSVDTSKSKSVDWPALVQNVQDRIKGTNWTYRVALRDPNVTYINGLGEFVYTNTIKATIKQGKISIHTASNILIANHPGKTLVVGGSYIALETAGFLQGLGIDTTIMVRSILLRGFDQQMADLVGKYMEDECHVKFQVGRVPVSVKEGKPGSSNQRTLIVSSKPTSGAGSVVEEEFNTVMFATGRLFIPPGLNLGPIGVKVDESGFVIAKTNRTKPAFPTFTPTKDRPELTPAAIQAGLLLARDRVVGLHFIGYNAGEVVQGFPVAIRLGMSKND</sequence>
<dbReference type="PRINTS" id="PR00411">
    <property type="entry name" value="PNDRDTASEI"/>
</dbReference>
<dbReference type="InterPro" id="IPR046952">
    <property type="entry name" value="GSHR/TRXR-like"/>
</dbReference>
<dbReference type="GO" id="GO:0006749">
    <property type="term" value="P:glutathione metabolic process"/>
    <property type="evidence" value="ECO:0007669"/>
    <property type="project" value="TreeGrafter"/>
</dbReference>
<dbReference type="STRING" id="158441.A0A226DNU5"/>
<keyword evidence="3" id="KW-0285">Flavoprotein</keyword>
<reference evidence="9 10" key="1">
    <citation type="submission" date="2015-12" db="EMBL/GenBank/DDBJ databases">
        <title>The genome of Folsomia candida.</title>
        <authorList>
            <person name="Faddeeva A."/>
            <person name="Derks M.F."/>
            <person name="Anvar Y."/>
            <person name="Smit S."/>
            <person name="Van Straalen N."/>
            <person name="Roelofs D."/>
        </authorList>
    </citation>
    <scope>NUCLEOTIDE SEQUENCE [LARGE SCALE GENOMIC DNA]</scope>
    <source>
        <strain evidence="9 10">VU population</strain>
        <tissue evidence="9">Whole body</tissue>
    </source>
</reference>
<evidence type="ECO:0000256" key="7">
    <source>
        <dbReference type="ARBA" id="ARBA00023284"/>
    </source>
</evidence>
<accession>A0A226DNU5</accession>
<dbReference type="InterPro" id="IPR023753">
    <property type="entry name" value="FAD/NAD-binding_dom"/>
</dbReference>
<dbReference type="Gene3D" id="3.50.50.60">
    <property type="entry name" value="FAD/NAD(P)-binding domain"/>
    <property type="match status" value="3"/>
</dbReference>
<dbReference type="SUPFAM" id="SSF51905">
    <property type="entry name" value="FAD/NAD(P)-binding domain"/>
    <property type="match status" value="1"/>
</dbReference>
<evidence type="ECO:0000313" key="10">
    <source>
        <dbReference type="Proteomes" id="UP000198287"/>
    </source>
</evidence>
<dbReference type="Gene3D" id="3.30.390.30">
    <property type="match status" value="1"/>
</dbReference>
<dbReference type="InterPro" id="IPR016156">
    <property type="entry name" value="FAD/NAD-linked_Rdtase_dimer_sf"/>
</dbReference>
<evidence type="ECO:0000256" key="1">
    <source>
        <dbReference type="ARBA" id="ARBA00001974"/>
    </source>
</evidence>
<dbReference type="OMA" id="MARESVC"/>
<evidence type="ECO:0000256" key="2">
    <source>
        <dbReference type="ARBA" id="ARBA00007532"/>
    </source>
</evidence>
<keyword evidence="5" id="KW-0560">Oxidoreductase</keyword>
<dbReference type="SUPFAM" id="SSF55424">
    <property type="entry name" value="FAD/NAD-linked reductases, dimerisation (C-terminal) domain"/>
    <property type="match status" value="1"/>
</dbReference>
<dbReference type="OrthoDB" id="5956163at2759"/>
<dbReference type="PANTHER" id="PTHR42737">
    <property type="entry name" value="GLUTATHIONE REDUCTASE"/>
    <property type="match status" value="1"/>
</dbReference>
<dbReference type="GO" id="GO:0005739">
    <property type="term" value="C:mitochondrion"/>
    <property type="evidence" value="ECO:0007669"/>
    <property type="project" value="TreeGrafter"/>
</dbReference>
<dbReference type="InterPro" id="IPR036188">
    <property type="entry name" value="FAD/NAD-bd_sf"/>
</dbReference>
<dbReference type="PRINTS" id="PR00368">
    <property type="entry name" value="FADPNR"/>
</dbReference>
<evidence type="ECO:0000256" key="6">
    <source>
        <dbReference type="ARBA" id="ARBA00023157"/>
    </source>
</evidence>
<dbReference type="Proteomes" id="UP000198287">
    <property type="component" value="Unassembled WGS sequence"/>
</dbReference>
<keyword evidence="4" id="KW-0274">FAD</keyword>
<dbReference type="GO" id="GO:0050660">
    <property type="term" value="F:flavin adenine dinucleotide binding"/>
    <property type="evidence" value="ECO:0007669"/>
    <property type="project" value="InterPro"/>
</dbReference>
<dbReference type="GO" id="GO:0004362">
    <property type="term" value="F:glutathione-disulfide reductase (NADPH) activity"/>
    <property type="evidence" value="ECO:0007669"/>
    <property type="project" value="TreeGrafter"/>
</dbReference>
<dbReference type="PANTHER" id="PTHR42737:SF2">
    <property type="entry name" value="GLUTATHIONE REDUCTASE"/>
    <property type="match status" value="1"/>
</dbReference>
<dbReference type="EMBL" id="LNIX01000014">
    <property type="protein sequence ID" value="OXA46879.1"/>
    <property type="molecule type" value="Genomic_DNA"/>
</dbReference>
<dbReference type="GO" id="GO:0005829">
    <property type="term" value="C:cytosol"/>
    <property type="evidence" value="ECO:0007669"/>
    <property type="project" value="TreeGrafter"/>
</dbReference>
<dbReference type="AlphaFoldDB" id="A0A226DNU5"/>
<dbReference type="GO" id="GO:0034599">
    <property type="term" value="P:cellular response to oxidative stress"/>
    <property type="evidence" value="ECO:0007669"/>
    <property type="project" value="TreeGrafter"/>
</dbReference>
<dbReference type="Pfam" id="PF07992">
    <property type="entry name" value="Pyr_redox_2"/>
    <property type="match status" value="1"/>
</dbReference>
<evidence type="ECO:0000313" key="9">
    <source>
        <dbReference type="EMBL" id="OXA46879.1"/>
    </source>
</evidence>
<feature type="domain" description="FAD/NAD(P)-binding" evidence="8">
    <location>
        <begin position="57"/>
        <end position="322"/>
    </location>
</feature>
<dbReference type="GO" id="GO:0045454">
    <property type="term" value="P:cell redox homeostasis"/>
    <property type="evidence" value="ECO:0007669"/>
    <property type="project" value="InterPro"/>
</dbReference>
<comment type="cofactor">
    <cofactor evidence="1">
        <name>FAD</name>
        <dbReference type="ChEBI" id="CHEBI:57692"/>
    </cofactor>
</comment>
<comment type="caution">
    <text evidence="9">The sequence shown here is derived from an EMBL/GenBank/DDBJ whole genome shotgun (WGS) entry which is preliminary data.</text>
</comment>
<name>A0A226DNU5_FOLCA</name>
<protein>
    <submittedName>
        <fullName evidence="9">Thioredoxin reductase 1, mitochondrial</fullName>
    </submittedName>
</protein>